<feature type="signal peptide" evidence="10">
    <location>
        <begin position="1"/>
        <end position="49"/>
    </location>
</feature>
<feature type="domain" description="Outer membrane protein beta-barrel" evidence="12">
    <location>
        <begin position="411"/>
        <end position="823"/>
    </location>
</feature>
<feature type="compositionally biased region" description="Basic and acidic residues" evidence="9">
    <location>
        <begin position="840"/>
        <end position="849"/>
    </location>
</feature>
<dbReference type="InterPro" id="IPR008969">
    <property type="entry name" value="CarboxyPept-like_regulatory"/>
</dbReference>
<evidence type="ECO:0000313" key="13">
    <source>
        <dbReference type="EMBL" id="SIS68686.1"/>
    </source>
</evidence>
<evidence type="ECO:0000256" key="2">
    <source>
        <dbReference type="ARBA" id="ARBA00022448"/>
    </source>
</evidence>
<sequence>MCNVLVFRLKITMLRGILNLKYTHKMKTKYQLFLLVLLTCTLSFQGAVAQDKPVYKISGKIMDGESGETIPYAAAALLNAETMQNVAGAVADLDGEFIITGFKDGNYILQLSFLGYEAFTSKSIEVKPGNTEINLGEIKLQQEAMSLQEVTVQGQRQLIEEKVDRTIYNAENDKTTIGGDASDVLRRVPMLSVDLDGNVSMRGSSNILVLIDGKQSAIVANNIADALKQIPAEEIKSVEVITSPSAKYDAEGTGGVLNIITKKNNLQGASLNVNSSAGFRGSNLGLNASLKRGKMGWTLGGYGRAGYNILGSFENTQTLMTPDGSTALIRQAADTRNNMLFGRYNLGWDYELNKYNFLTASVSVGVRNMRNKQDGLFTETFIEDALVSALLRDVNVDNLSNNVDVNFNYTKTFDKAQKEFSVSGLYSRSNNNNDFVNSLYNGTFTDIISRVKNENLGINEEFTIQLDYVTPVGNTNSQILEYGAKNILRKATSDFAYFTAEGSTGEFQQVDDILFSNEFTYDQNVSAAYASYTLGLGNDYTLKGGLRYEYTTINADFRNSELPADIPSYGVFVPSFNVGKKLTNGNMIKAAYNRRIQRPSLQFLNPNINQANPQQQSQGNPLLDPELTDNYELGYSTFVGGSSLNFTSYFRNTTGSIQPVRTVSEEDVIFTSFENIGRERAVGFSIFSNINVSGKFSLNGSVDTYYAMLTNGLDNPMFAASNEGFVISGRLFGNYTLPKNWQIQAFTFARGRQVQLQGSAGGFGMYGMSINKQFNERRGSIGFGADNFFTREFRINNELITPTIMQQSTVGMRNMNFKINFSYRIGKLSVEGNRRKKRGVTNDDMKEGGEGAAGAMMNNNN</sequence>
<keyword evidence="7 8" id="KW-0998">Cell outer membrane</keyword>
<keyword evidence="3 8" id="KW-1134">Transmembrane beta strand</keyword>
<evidence type="ECO:0000256" key="6">
    <source>
        <dbReference type="ARBA" id="ARBA00023136"/>
    </source>
</evidence>
<dbReference type="InterPro" id="IPR039426">
    <property type="entry name" value="TonB-dep_rcpt-like"/>
</dbReference>
<dbReference type="PROSITE" id="PS52016">
    <property type="entry name" value="TONB_DEPENDENT_REC_3"/>
    <property type="match status" value="1"/>
</dbReference>
<dbReference type="GO" id="GO:0009279">
    <property type="term" value="C:cell outer membrane"/>
    <property type="evidence" value="ECO:0007669"/>
    <property type="project" value="UniProtKB-SubCell"/>
</dbReference>
<dbReference type="STRING" id="529505.SAMN05421761_10331"/>
<keyword evidence="6 8" id="KW-0472">Membrane</keyword>
<dbReference type="InterPro" id="IPR041700">
    <property type="entry name" value="OMP_b-brl_3"/>
</dbReference>
<dbReference type="GO" id="GO:0015344">
    <property type="term" value="F:siderophore uptake transmembrane transporter activity"/>
    <property type="evidence" value="ECO:0007669"/>
    <property type="project" value="TreeGrafter"/>
</dbReference>
<dbReference type="InterPro" id="IPR036942">
    <property type="entry name" value="Beta-barrel_TonB_sf"/>
</dbReference>
<dbReference type="PANTHER" id="PTHR30069">
    <property type="entry name" value="TONB-DEPENDENT OUTER MEMBRANE RECEPTOR"/>
    <property type="match status" value="1"/>
</dbReference>
<evidence type="ECO:0000256" key="9">
    <source>
        <dbReference type="SAM" id="MobiDB-lite"/>
    </source>
</evidence>
<evidence type="ECO:0000256" key="3">
    <source>
        <dbReference type="ARBA" id="ARBA00022452"/>
    </source>
</evidence>
<evidence type="ECO:0000259" key="11">
    <source>
        <dbReference type="Pfam" id="PF07715"/>
    </source>
</evidence>
<comment type="similarity">
    <text evidence="8">Belongs to the TonB-dependent receptor family.</text>
</comment>
<reference evidence="14" key="1">
    <citation type="submission" date="2017-01" db="EMBL/GenBank/DDBJ databases">
        <authorList>
            <person name="Varghese N."/>
            <person name="Submissions S."/>
        </authorList>
    </citation>
    <scope>NUCLEOTIDE SEQUENCE [LARGE SCALE GENOMIC DNA]</scope>
    <source>
        <strain evidence="14">DSM 46698</strain>
    </source>
</reference>
<evidence type="ECO:0000256" key="7">
    <source>
        <dbReference type="ARBA" id="ARBA00023237"/>
    </source>
</evidence>
<dbReference type="InterPro" id="IPR037066">
    <property type="entry name" value="Plug_dom_sf"/>
</dbReference>
<evidence type="ECO:0000256" key="1">
    <source>
        <dbReference type="ARBA" id="ARBA00004571"/>
    </source>
</evidence>
<evidence type="ECO:0000256" key="8">
    <source>
        <dbReference type="PROSITE-ProRule" id="PRU01360"/>
    </source>
</evidence>
<dbReference type="EMBL" id="FTOP01000003">
    <property type="protein sequence ID" value="SIS68686.1"/>
    <property type="molecule type" value="Genomic_DNA"/>
</dbReference>
<dbReference type="SUPFAM" id="SSF49464">
    <property type="entry name" value="Carboxypeptidase regulatory domain-like"/>
    <property type="match status" value="1"/>
</dbReference>
<dbReference type="Gene3D" id="2.40.170.20">
    <property type="entry name" value="TonB-dependent receptor, beta-barrel domain"/>
    <property type="match status" value="1"/>
</dbReference>
<dbReference type="PANTHER" id="PTHR30069:SF29">
    <property type="entry name" value="HEMOGLOBIN AND HEMOGLOBIN-HAPTOGLOBIN-BINDING PROTEIN 1-RELATED"/>
    <property type="match status" value="1"/>
</dbReference>
<proteinExistence type="inferred from homology"/>
<feature type="chain" id="PRO_5012568825" evidence="10">
    <location>
        <begin position="50"/>
        <end position="861"/>
    </location>
</feature>
<evidence type="ECO:0000256" key="10">
    <source>
        <dbReference type="SAM" id="SignalP"/>
    </source>
</evidence>
<protein>
    <submittedName>
        <fullName evidence="13">Outer membrane receptor proteins, mostly Fe transport</fullName>
    </submittedName>
</protein>
<dbReference type="Gene3D" id="2.60.40.1120">
    <property type="entry name" value="Carboxypeptidase-like, regulatory domain"/>
    <property type="match status" value="1"/>
</dbReference>
<dbReference type="SUPFAM" id="SSF56935">
    <property type="entry name" value="Porins"/>
    <property type="match status" value="1"/>
</dbReference>
<keyword evidence="14" id="KW-1185">Reference proteome</keyword>
<evidence type="ECO:0000259" key="12">
    <source>
        <dbReference type="Pfam" id="PF14905"/>
    </source>
</evidence>
<dbReference type="GO" id="GO:0044718">
    <property type="term" value="P:siderophore transmembrane transport"/>
    <property type="evidence" value="ECO:0007669"/>
    <property type="project" value="TreeGrafter"/>
</dbReference>
<evidence type="ECO:0000313" key="14">
    <source>
        <dbReference type="Proteomes" id="UP000186026"/>
    </source>
</evidence>
<gene>
    <name evidence="13" type="ORF">SAMN05421761_10331</name>
</gene>
<dbReference type="AlphaFoldDB" id="A0A1N7L4I9"/>
<keyword evidence="2 8" id="KW-0813">Transport</keyword>
<comment type="subcellular location">
    <subcellularLocation>
        <location evidence="1 8">Cell outer membrane</location>
        <topology evidence="1 8">Multi-pass membrane protein</topology>
    </subcellularLocation>
</comment>
<name>A0A1N7L4I9_9BACT</name>
<feature type="region of interest" description="Disordered" evidence="9">
    <location>
        <begin position="834"/>
        <end position="861"/>
    </location>
</feature>
<keyword evidence="4 8" id="KW-0812">Transmembrane</keyword>
<dbReference type="Proteomes" id="UP000186026">
    <property type="component" value="Unassembled WGS sequence"/>
</dbReference>
<dbReference type="Pfam" id="PF14905">
    <property type="entry name" value="OMP_b-brl_3"/>
    <property type="match status" value="1"/>
</dbReference>
<evidence type="ECO:0000256" key="5">
    <source>
        <dbReference type="ARBA" id="ARBA00022729"/>
    </source>
</evidence>
<dbReference type="InterPro" id="IPR012910">
    <property type="entry name" value="Plug_dom"/>
</dbReference>
<evidence type="ECO:0000256" key="4">
    <source>
        <dbReference type="ARBA" id="ARBA00022692"/>
    </source>
</evidence>
<keyword evidence="13" id="KW-0675">Receptor</keyword>
<feature type="domain" description="TonB-dependent receptor plug" evidence="11">
    <location>
        <begin position="165"/>
        <end position="256"/>
    </location>
</feature>
<accession>A0A1N7L4I9</accession>
<organism evidence="13 14">
    <name type="scientific">Belliella pelovolcani</name>
    <dbReference type="NCBI Taxonomy" id="529505"/>
    <lineage>
        <taxon>Bacteria</taxon>
        <taxon>Pseudomonadati</taxon>
        <taxon>Bacteroidota</taxon>
        <taxon>Cytophagia</taxon>
        <taxon>Cytophagales</taxon>
        <taxon>Cyclobacteriaceae</taxon>
        <taxon>Belliella</taxon>
    </lineage>
</organism>
<keyword evidence="5 10" id="KW-0732">Signal</keyword>
<dbReference type="Gene3D" id="2.170.130.10">
    <property type="entry name" value="TonB-dependent receptor, plug domain"/>
    <property type="match status" value="1"/>
</dbReference>
<dbReference type="Pfam" id="PF07715">
    <property type="entry name" value="Plug"/>
    <property type="match status" value="1"/>
</dbReference>
<dbReference type="Pfam" id="PF13715">
    <property type="entry name" value="CarbopepD_reg_2"/>
    <property type="match status" value="1"/>
</dbReference>